<comment type="caution">
    <text evidence="2">The sequence shown here is derived from an EMBL/GenBank/DDBJ whole genome shotgun (WGS) entry which is preliminary data.</text>
</comment>
<reference evidence="2 3" key="1">
    <citation type="journal article" date="2024" name="IMA Fungus">
        <title>IMA Genome - F19 : A genome assembly and annotation guide to empower mycologists, including annotated draft genome sequences of Ceratocystis pirilliformis, Diaporthe australafricana, Fusarium ophioides, Paecilomyces lecythidis, and Sporothrix stenoceras.</title>
        <authorList>
            <person name="Aylward J."/>
            <person name="Wilson A.M."/>
            <person name="Visagie C.M."/>
            <person name="Spraker J."/>
            <person name="Barnes I."/>
            <person name="Buitendag C."/>
            <person name="Ceriani C."/>
            <person name="Del Mar Angel L."/>
            <person name="du Plessis D."/>
            <person name="Fuchs T."/>
            <person name="Gasser K."/>
            <person name="Kramer D."/>
            <person name="Li W."/>
            <person name="Munsamy K."/>
            <person name="Piso A."/>
            <person name="Price J.L."/>
            <person name="Sonnekus B."/>
            <person name="Thomas C."/>
            <person name="van der Nest A."/>
            <person name="van Dijk A."/>
            <person name="van Heerden A."/>
            <person name="van Vuuren N."/>
            <person name="Yilmaz N."/>
            <person name="Duong T.A."/>
            <person name="van der Merwe N.A."/>
            <person name="Wingfield M.J."/>
            <person name="Wingfield B.D."/>
        </authorList>
    </citation>
    <scope>NUCLEOTIDE SEQUENCE [LARGE SCALE GENOMIC DNA]</scope>
    <source>
        <strain evidence="2 3">CMW 5346</strain>
    </source>
</reference>
<feature type="region of interest" description="Disordered" evidence="1">
    <location>
        <begin position="55"/>
        <end position="74"/>
    </location>
</feature>
<evidence type="ECO:0000313" key="2">
    <source>
        <dbReference type="EMBL" id="KAL1894674.1"/>
    </source>
</evidence>
<protein>
    <submittedName>
        <fullName evidence="2">Uncharacterized protein</fullName>
    </submittedName>
</protein>
<dbReference type="EMBL" id="JAWCUI010000031">
    <property type="protein sequence ID" value="KAL1894674.1"/>
    <property type="molecule type" value="Genomic_DNA"/>
</dbReference>
<accession>A0ABR3Z392</accession>
<proteinExistence type="predicted"/>
<gene>
    <name evidence="2" type="ORF">Sste5346_005646</name>
</gene>
<sequence>MSKFVLSGASALAVTTNFAAFWQPATTMTPVHMSLLLPTTCDFFGRTAPFLEDTATSANNGNVQSPAEDDNSGEALFHPSLPKKIDDKAKGAASTIPFFAAHNRVSDELKFQMLRDNTVKDYFQSLEKVVVDGGSQLMLEDGIDGSLPELWEEAAVDEDLFLISSQWVSFAPGQQPSKEDLQKRADFWLDRVTQWPELRAFSPDILRKHLVEVIIVRDLMP</sequence>
<dbReference type="Proteomes" id="UP001583186">
    <property type="component" value="Unassembled WGS sequence"/>
</dbReference>
<organism evidence="2 3">
    <name type="scientific">Sporothrix stenoceras</name>
    <dbReference type="NCBI Taxonomy" id="5173"/>
    <lineage>
        <taxon>Eukaryota</taxon>
        <taxon>Fungi</taxon>
        <taxon>Dikarya</taxon>
        <taxon>Ascomycota</taxon>
        <taxon>Pezizomycotina</taxon>
        <taxon>Sordariomycetes</taxon>
        <taxon>Sordariomycetidae</taxon>
        <taxon>Ophiostomatales</taxon>
        <taxon>Ophiostomataceae</taxon>
        <taxon>Sporothrix</taxon>
    </lineage>
</organism>
<name>A0ABR3Z392_9PEZI</name>
<keyword evidence="3" id="KW-1185">Reference proteome</keyword>
<evidence type="ECO:0000313" key="3">
    <source>
        <dbReference type="Proteomes" id="UP001583186"/>
    </source>
</evidence>
<evidence type="ECO:0000256" key="1">
    <source>
        <dbReference type="SAM" id="MobiDB-lite"/>
    </source>
</evidence>
<feature type="compositionally biased region" description="Polar residues" evidence="1">
    <location>
        <begin position="55"/>
        <end position="65"/>
    </location>
</feature>